<feature type="transmembrane region" description="Helical" evidence="1">
    <location>
        <begin position="135"/>
        <end position="156"/>
    </location>
</feature>
<proteinExistence type="predicted"/>
<keyword evidence="1" id="KW-1133">Transmembrane helix</keyword>
<protein>
    <submittedName>
        <fullName evidence="2">Uncharacterized protein</fullName>
    </submittedName>
</protein>
<sequence length="216" mass="23966">MYQEWQRSRAAKRLKGGNGRAMQPFRWWQLPGRALFYLPLSGGGLDTVYAVDVRHWQNQSSGGVKADLFLDGRHHAESKLPAAFPVAGGRIEVAMSRFGLKRCHYVTVDGSEHQLIPDRKSAEGRRAHLDRRYPLLSRSIGLLSVVMLLVGVALLVNQLAEPISRIPPIAERIGVIETPIDLPGWAIVGLGFGAVLASVERSLRMRYHWLLDAAGN</sequence>
<evidence type="ECO:0000313" key="2">
    <source>
        <dbReference type="EMBL" id="GEM39261.1"/>
    </source>
</evidence>
<gene>
    <name evidence="2" type="ORF">NN4_37800</name>
</gene>
<comment type="caution">
    <text evidence="2">The sequence shown here is derived from an EMBL/GenBank/DDBJ whole genome shotgun (WGS) entry which is preliminary data.</text>
</comment>
<accession>A0A511MFS7</accession>
<keyword evidence="3" id="KW-1185">Reference proteome</keyword>
<dbReference type="EMBL" id="BJXA01000023">
    <property type="protein sequence ID" value="GEM39261.1"/>
    <property type="molecule type" value="Genomic_DNA"/>
</dbReference>
<evidence type="ECO:0000256" key="1">
    <source>
        <dbReference type="SAM" id="Phobius"/>
    </source>
</evidence>
<keyword evidence="1" id="KW-0472">Membrane</keyword>
<evidence type="ECO:0000313" key="3">
    <source>
        <dbReference type="Proteomes" id="UP000321424"/>
    </source>
</evidence>
<dbReference type="OrthoDB" id="2716688at2"/>
<dbReference type="Proteomes" id="UP000321424">
    <property type="component" value="Unassembled WGS sequence"/>
</dbReference>
<dbReference type="AlphaFoldDB" id="A0A511MFS7"/>
<reference evidence="2 3" key="1">
    <citation type="submission" date="2019-07" db="EMBL/GenBank/DDBJ databases">
        <title>Whole genome shotgun sequence of Nocardia ninae NBRC 108245.</title>
        <authorList>
            <person name="Hosoyama A."/>
            <person name="Uohara A."/>
            <person name="Ohji S."/>
            <person name="Ichikawa N."/>
        </authorList>
    </citation>
    <scope>NUCLEOTIDE SEQUENCE [LARGE SCALE GENOMIC DNA]</scope>
    <source>
        <strain evidence="2 3">NBRC 108245</strain>
    </source>
</reference>
<organism evidence="2 3">
    <name type="scientific">Nocardia ninae NBRC 108245</name>
    <dbReference type="NCBI Taxonomy" id="1210091"/>
    <lineage>
        <taxon>Bacteria</taxon>
        <taxon>Bacillati</taxon>
        <taxon>Actinomycetota</taxon>
        <taxon>Actinomycetes</taxon>
        <taxon>Mycobacteriales</taxon>
        <taxon>Nocardiaceae</taxon>
        <taxon>Nocardia</taxon>
    </lineage>
</organism>
<keyword evidence="1" id="KW-0812">Transmembrane</keyword>
<name>A0A511MFS7_9NOCA</name>
<feature type="transmembrane region" description="Helical" evidence="1">
    <location>
        <begin position="182"/>
        <end position="199"/>
    </location>
</feature>